<feature type="active site" description="Nucleophile" evidence="7">
    <location>
        <position position="501"/>
    </location>
</feature>
<dbReference type="GO" id="GO:0016740">
    <property type="term" value="F:transferase activity"/>
    <property type="evidence" value="ECO:0007669"/>
    <property type="project" value="UniProtKB-KW"/>
</dbReference>
<feature type="domain" description="L,D-TPase catalytic" evidence="9">
    <location>
        <begin position="392"/>
        <end position="525"/>
    </location>
</feature>
<evidence type="ECO:0000256" key="4">
    <source>
        <dbReference type="ARBA" id="ARBA00022960"/>
    </source>
</evidence>
<evidence type="ECO:0000259" key="9">
    <source>
        <dbReference type="PROSITE" id="PS52029"/>
    </source>
</evidence>
<comment type="pathway">
    <text evidence="1 7">Cell wall biogenesis; peptidoglycan biosynthesis.</text>
</comment>
<evidence type="ECO:0000256" key="1">
    <source>
        <dbReference type="ARBA" id="ARBA00004752"/>
    </source>
</evidence>
<evidence type="ECO:0000256" key="2">
    <source>
        <dbReference type="ARBA" id="ARBA00005992"/>
    </source>
</evidence>
<evidence type="ECO:0000256" key="8">
    <source>
        <dbReference type="SAM" id="MobiDB-lite"/>
    </source>
</evidence>
<dbReference type="PROSITE" id="PS52029">
    <property type="entry name" value="LD_TPASE"/>
    <property type="match status" value="1"/>
</dbReference>
<dbReference type="GO" id="GO:0005576">
    <property type="term" value="C:extracellular region"/>
    <property type="evidence" value="ECO:0007669"/>
    <property type="project" value="TreeGrafter"/>
</dbReference>
<dbReference type="GO" id="GO:0018104">
    <property type="term" value="P:peptidoglycan-protein cross-linking"/>
    <property type="evidence" value="ECO:0007669"/>
    <property type="project" value="TreeGrafter"/>
</dbReference>
<dbReference type="UniPathway" id="UPA00219"/>
<dbReference type="Pfam" id="PF03734">
    <property type="entry name" value="YkuD"/>
    <property type="match status" value="1"/>
</dbReference>
<dbReference type="AlphaFoldDB" id="A0A0H3ATN7"/>
<dbReference type="SUPFAM" id="SSF141523">
    <property type="entry name" value="L,D-transpeptidase catalytic domain-like"/>
    <property type="match status" value="1"/>
</dbReference>
<evidence type="ECO:0000256" key="7">
    <source>
        <dbReference type="PROSITE-ProRule" id="PRU01373"/>
    </source>
</evidence>
<keyword evidence="6 7" id="KW-0961">Cell wall biogenesis/degradation</keyword>
<evidence type="ECO:0000256" key="3">
    <source>
        <dbReference type="ARBA" id="ARBA00022679"/>
    </source>
</evidence>
<dbReference type="KEGG" id="bov:BOV_1796"/>
<dbReference type="Gene3D" id="2.40.440.10">
    <property type="entry name" value="L,D-transpeptidase catalytic domain-like"/>
    <property type="match status" value="1"/>
</dbReference>
<organism evidence="10 11">
    <name type="scientific">Brucella ovis (strain ATCC 25840 / 63/290 / NCTC 10512)</name>
    <dbReference type="NCBI Taxonomy" id="444178"/>
    <lineage>
        <taxon>Bacteria</taxon>
        <taxon>Pseudomonadati</taxon>
        <taxon>Pseudomonadota</taxon>
        <taxon>Alphaproteobacteria</taxon>
        <taxon>Hyphomicrobiales</taxon>
        <taxon>Brucellaceae</taxon>
        <taxon>Brucella/Ochrobactrum group</taxon>
        <taxon>Brucella</taxon>
    </lineage>
</organism>
<evidence type="ECO:0000256" key="5">
    <source>
        <dbReference type="ARBA" id="ARBA00022984"/>
    </source>
</evidence>
<feature type="active site" description="Proton donor/acceptor" evidence="7">
    <location>
        <position position="485"/>
    </location>
</feature>
<accession>A0A0H3ATN7</accession>
<protein>
    <recommendedName>
        <fullName evidence="9">L,D-TPase catalytic domain-containing protein</fullName>
    </recommendedName>
</protein>
<dbReference type="InterPro" id="IPR050979">
    <property type="entry name" value="LD-transpeptidase"/>
</dbReference>
<dbReference type="PANTHER" id="PTHR30582">
    <property type="entry name" value="L,D-TRANSPEPTIDASE"/>
    <property type="match status" value="1"/>
</dbReference>
<dbReference type="HOGENOM" id="CLU_042399_6_3_5"/>
<sequence length="526" mass="56507">MCRNALVEINSTAVVSPVQQQNTLAPNHKLIRHYSLATSVIVRSSGTSFMALLVRLLHIALFSSLALPVLSGYAQADEAAGTVASHPVQLAQLYDPGDEIYHDRRIRVYIDAYGRRVTMDRRGRILSVEAANSYDRNQYAARGRAVAPDDNWTLDGPVDGGAPYDGFGDVPEDPNYYPAPPAAPDYQGNRDGQVQRSELPPPGADYPDNTGTASIAPDYRQPSARPQGVPNPNDMVPAVEMPKGQGAKAKIAAYQVLLDRAGASPGVIDGRSGSNVDKAAAAYREMTGKIINPTDEAAVNAELEATGGPAFGEYMITNEDVGRQYVASIPEDYAHKAQLPAMAYTSVAEMLGEKFHIDEAYLKEINPGVNFNQPGSVVKVPNLGKPVRAKVARIIADKGRKQVRGYDENGKLVVAYPSTIGSSDNPSPSGIVQVERIAINPNYTYNPKINFKQGNNDKVLIIPPGPNGPVGTVWIALSKPTYGIHGTPAPSRIGKTSSHGCVRLTNWDAEELAKLVKPGVTVEFTE</sequence>
<evidence type="ECO:0000313" key="11">
    <source>
        <dbReference type="Proteomes" id="UP000006383"/>
    </source>
</evidence>
<gene>
    <name evidence="10" type="ordered locus">BOV_1796</name>
</gene>
<dbReference type="InterPro" id="IPR005490">
    <property type="entry name" value="LD_TPept_cat_dom"/>
</dbReference>
<dbReference type="InterPro" id="IPR038063">
    <property type="entry name" value="Transpep_catalytic_dom"/>
</dbReference>
<dbReference type="GO" id="GO:0008360">
    <property type="term" value="P:regulation of cell shape"/>
    <property type="evidence" value="ECO:0007669"/>
    <property type="project" value="UniProtKB-UniRule"/>
</dbReference>
<keyword evidence="3" id="KW-0808">Transferase</keyword>
<keyword evidence="4 7" id="KW-0133">Cell shape</keyword>
<evidence type="ECO:0000256" key="6">
    <source>
        <dbReference type="ARBA" id="ARBA00023316"/>
    </source>
</evidence>
<dbReference type="PANTHER" id="PTHR30582:SF30">
    <property type="entry name" value="BLR4375 PROTEIN"/>
    <property type="match status" value="1"/>
</dbReference>
<feature type="region of interest" description="Disordered" evidence="8">
    <location>
        <begin position="148"/>
        <end position="232"/>
    </location>
</feature>
<dbReference type="EMBL" id="CP000708">
    <property type="protein sequence ID" value="ABQ61828.1"/>
    <property type="molecule type" value="Genomic_DNA"/>
</dbReference>
<dbReference type="Proteomes" id="UP000006383">
    <property type="component" value="Chromosome I"/>
</dbReference>
<keyword evidence="11" id="KW-1185">Reference proteome</keyword>
<keyword evidence="5 7" id="KW-0573">Peptidoglycan synthesis</keyword>
<evidence type="ECO:0000313" key="10">
    <source>
        <dbReference type="EMBL" id="ABQ61828.1"/>
    </source>
</evidence>
<dbReference type="GO" id="GO:0071555">
    <property type="term" value="P:cell wall organization"/>
    <property type="evidence" value="ECO:0007669"/>
    <property type="project" value="UniProtKB-UniRule"/>
</dbReference>
<name>A0A0H3ATN7_BRUO2</name>
<comment type="similarity">
    <text evidence="2">Belongs to the YkuD family.</text>
</comment>
<reference evidence="11" key="1">
    <citation type="journal article" date="2009" name="PLoS ONE">
        <title>Genome degradation in Brucella ovis corresponds with narrowing of its host range and tissue tropism.</title>
        <authorList>
            <person name="Tsolis R.M."/>
            <person name="Seshadri R."/>
            <person name="Santos R.L."/>
            <person name="Sangari F.J."/>
            <person name="Lobo J.M."/>
            <person name="de Jong M.F."/>
            <person name="Ren Q."/>
            <person name="Myers G."/>
            <person name="Brinkac L.M."/>
            <person name="Nelson W.C."/>
            <person name="Deboy R.T."/>
            <person name="Angiuoli S."/>
            <person name="Khouri H."/>
            <person name="Dimitrov G."/>
            <person name="Robinson J.R."/>
            <person name="Mulligan S."/>
            <person name="Walker R.L."/>
            <person name="Elzer P.E."/>
            <person name="Hassan K.A."/>
            <person name="Paulsen I.T."/>
        </authorList>
    </citation>
    <scope>NUCLEOTIDE SEQUENCE [LARGE SCALE GENOMIC DNA]</scope>
    <source>
        <strain evidence="11">ATCC 25840 / 63/290 / NCTC 10512</strain>
    </source>
</reference>
<proteinExistence type="inferred from homology"/>
<dbReference type="CDD" id="cd16913">
    <property type="entry name" value="YkuD_like"/>
    <property type="match status" value="1"/>
</dbReference>
<dbReference type="GO" id="GO:0071972">
    <property type="term" value="F:peptidoglycan L,D-transpeptidase activity"/>
    <property type="evidence" value="ECO:0007669"/>
    <property type="project" value="TreeGrafter"/>
</dbReference>